<dbReference type="CDD" id="cd00082">
    <property type="entry name" value="HisKA"/>
    <property type="match status" value="1"/>
</dbReference>
<keyword evidence="7" id="KW-0472">Membrane</keyword>
<dbReference type="InterPro" id="IPR004358">
    <property type="entry name" value="Sig_transdc_His_kin-like_C"/>
</dbReference>
<dbReference type="Pfam" id="PF02518">
    <property type="entry name" value="HATPase_c"/>
    <property type="match status" value="1"/>
</dbReference>
<feature type="domain" description="Response regulatory" evidence="9">
    <location>
        <begin position="352"/>
        <end position="467"/>
    </location>
</feature>
<evidence type="ECO:0000313" key="11">
    <source>
        <dbReference type="Proteomes" id="UP001163328"/>
    </source>
</evidence>
<reference evidence="10" key="1">
    <citation type="submission" date="2021-08" db="EMBL/GenBank/DDBJ databases">
        <title>Flavobacterium sp. strain CC-SYL302.</title>
        <authorList>
            <person name="Lin S.-Y."/>
            <person name="Lee T.-H."/>
            <person name="Young C.-C."/>
        </authorList>
    </citation>
    <scope>NUCLEOTIDE SEQUENCE</scope>
    <source>
        <strain evidence="10">CC-SYL302</strain>
    </source>
</reference>
<dbReference type="InterPro" id="IPR011006">
    <property type="entry name" value="CheY-like_superfamily"/>
</dbReference>
<dbReference type="CDD" id="cd17546">
    <property type="entry name" value="REC_hyHK_CKI1_RcsC-like"/>
    <property type="match status" value="1"/>
</dbReference>
<dbReference type="InterPro" id="IPR001789">
    <property type="entry name" value="Sig_transdc_resp-reg_receiver"/>
</dbReference>
<name>A0ABY6M1A8_9FLAO</name>
<feature type="domain" description="Histidine kinase" evidence="8">
    <location>
        <begin position="113"/>
        <end position="330"/>
    </location>
</feature>
<dbReference type="Gene3D" id="3.30.565.10">
    <property type="entry name" value="Histidine kinase-like ATPase, C-terminal domain"/>
    <property type="match status" value="1"/>
</dbReference>
<sequence length="591" mass="66787">MRTNKKGHNTKKKKKKLLKNEKDISEKIQVIFSTVEKAIIKQSDSEQQIKEKRYKTLNTQISIFALIAFITTIVFMVLNIIDFIKSQRYKQELEVANDKSNYLLKGREQLISTVSHDLKSPIAAISGYGEILAKTDLNEKQSYYISNIIKSSEYLNNLANDLAALTLIEAGKIKLEKSPFSLNQLLIDTAQNIQSIYPNKPIQLIYDLEEELEYNITTDPYRVRQIVTNLIGNAFKFTSEGSITIGSKIESNELVSFYVKDTGIGIKSENLDAVFKEFTQADSTIEKRFGGTGLGLTISAKIAKILGGSISLESEYGSGSCFTVYIGYNGITEIVKQSEKEIKLEATKKALKAMIVDDDEQIITLLKEILMREGIEVYDYNSVAQLINEVKVVNPDFIFTDIQMPEQTGFDLVAQIKNNTATQHIPVIALTGNTDADNNKYQQAGFNALLSKPFSINSITDTINKLLNQPDLFIVNNKHIDARPSAYNLSSIAAFLNNDQQLIKEFLEKSKMNNDVYLDDLNMFYQKKDKAAIKAMSHKMASVFKQMEHKEIISLLKTIEQENKAKELGKLIQQLKIEIDNFYKEVLKKMG</sequence>
<dbReference type="Pfam" id="PF00512">
    <property type="entry name" value="HisKA"/>
    <property type="match status" value="1"/>
</dbReference>
<dbReference type="Gene3D" id="3.40.50.2300">
    <property type="match status" value="1"/>
</dbReference>
<keyword evidence="3 6" id="KW-0597">Phosphoprotein</keyword>
<evidence type="ECO:0000256" key="2">
    <source>
        <dbReference type="ARBA" id="ARBA00012438"/>
    </source>
</evidence>
<dbReference type="InterPro" id="IPR005467">
    <property type="entry name" value="His_kinase_dom"/>
</dbReference>
<organism evidence="10 11">
    <name type="scientific">Flavobacterium agricola</name>
    <dbReference type="NCBI Taxonomy" id="2870839"/>
    <lineage>
        <taxon>Bacteria</taxon>
        <taxon>Pseudomonadati</taxon>
        <taxon>Bacteroidota</taxon>
        <taxon>Flavobacteriia</taxon>
        <taxon>Flavobacteriales</taxon>
        <taxon>Flavobacteriaceae</taxon>
        <taxon>Flavobacterium</taxon>
    </lineage>
</organism>
<dbReference type="SUPFAM" id="SSF55874">
    <property type="entry name" value="ATPase domain of HSP90 chaperone/DNA topoisomerase II/histidine kinase"/>
    <property type="match status" value="1"/>
</dbReference>
<proteinExistence type="predicted"/>
<evidence type="ECO:0000256" key="4">
    <source>
        <dbReference type="ARBA" id="ARBA00022679"/>
    </source>
</evidence>
<keyword evidence="7" id="KW-0812">Transmembrane</keyword>
<dbReference type="SMART" id="SM00388">
    <property type="entry name" value="HisKA"/>
    <property type="match status" value="1"/>
</dbReference>
<accession>A0ABY6M1A8</accession>
<dbReference type="Proteomes" id="UP001163328">
    <property type="component" value="Chromosome"/>
</dbReference>
<dbReference type="Gene3D" id="1.10.287.130">
    <property type="match status" value="1"/>
</dbReference>
<keyword evidence="4" id="KW-0808">Transferase</keyword>
<dbReference type="PRINTS" id="PR00344">
    <property type="entry name" value="BCTRLSENSOR"/>
</dbReference>
<comment type="catalytic activity">
    <reaction evidence="1">
        <text>ATP + protein L-histidine = ADP + protein N-phospho-L-histidine.</text>
        <dbReference type="EC" id="2.7.13.3"/>
    </reaction>
</comment>
<dbReference type="CDD" id="cd16922">
    <property type="entry name" value="HATPase_EvgS-ArcB-TorS-like"/>
    <property type="match status" value="1"/>
</dbReference>
<evidence type="ECO:0000259" key="8">
    <source>
        <dbReference type="PROSITE" id="PS50109"/>
    </source>
</evidence>
<dbReference type="SMART" id="SM00387">
    <property type="entry name" value="HATPase_c"/>
    <property type="match status" value="1"/>
</dbReference>
<dbReference type="PANTHER" id="PTHR43047">
    <property type="entry name" value="TWO-COMPONENT HISTIDINE PROTEIN KINASE"/>
    <property type="match status" value="1"/>
</dbReference>
<evidence type="ECO:0000256" key="7">
    <source>
        <dbReference type="SAM" id="Phobius"/>
    </source>
</evidence>
<feature type="transmembrane region" description="Helical" evidence="7">
    <location>
        <begin position="61"/>
        <end position="81"/>
    </location>
</feature>
<evidence type="ECO:0000259" key="9">
    <source>
        <dbReference type="PROSITE" id="PS50110"/>
    </source>
</evidence>
<dbReference type="InterPro" id="IPR036641">
    <property type="entry name" value="HPT_dom_sf"/>
</dbReference>
<dbReference type="PANTHER" id="PTHR43047:SF72">
    <property type="entry name" value="OSMOSENSING HISTIDINE PROTEIN KINASE SLN1"/>
    <property type="match status" value="1"/>
</dbReference>
<keyword evidence="7" id="KW-1133">Transmembrane helix</keyword>
<dbReference type="PROSITE" id="PS50109">
    <property type="entry name" value="HIS_KIN"/>
    <property type="match status" value="1"/>
</dbReference>
<dbReference type="EMBL" id="CP081495">
    <property type="protein sequence ID" value="UYW01195.1"/>
    <property type="molecule type" value="Genomic_DNA"/>
</dbReference>
<dbReference type="SUPFAM" id="SSF47384">
    <property type="entry name" value="Homodimeric domain of signal transducing histidine kinase"/>
    <property type="match status" value="1"/>
</dbReference>
<dbReference type="InterPro" id="IPR003661">
    <property type="entry name" value="HisK_dim/P_dom"/>
</dbReference>
<evidence type="ECO:0000256" key="6">
    <source>
        <dbReference type="PROSITE-ProRule" id="PRU00169"/>
    </source>
</evidence>
<dbReference type="InterPro" id="IPR036097">
    <property type="entry name" value="HisK_dim/P_sf"/>
</dbReference>
<dbReference type="SMART" id="SM00448">
    <property type="entry name" value="REC"/>
    <property type="match status" value="1"/>
</dbReference>
<evidence type="ECO:0000256" key="5">
    <source>
        <dbReference type="ARBA" id="ARBA00022777"/>
    </source>
</evidence>
<dbReference type="SUPFAM" id="SSF47226">
    <property type="entry name" value="Histidine-containing phosphotransfer domain, HPT domain"/>
    <property type="match status" value="1"/>
</dbReference>
<evidence type="ECO:0000256" key="3">
    <source>
        <dbReference type="ARBA" id="ARBA00022553"/>
    </source>
</evidence>
<evidence type="ECO:0000256" key="1">
    <source>
        <dbReference type="ARBA" id="ARBA00000085"/>
    </source>
</evidence>
<dbReference type="PROSITE" id="PS50110">
    <property type="entry name" value="RESPONSE_REGULATORY"/>
    <property type="match status" value="1"/>
</dbReference>
<keyword evidence="11" id="KW-1185">Reference proteome</keyword>
<protein>
    <recommendedName>
        <fullName evidence="2">histidine kinase</fullName>
        <ecNumber evidence="2">2.7.13.3</ecNumber>
    </recommendedName>
</protein>
<dbReference type="Pfam" id="PF00072">
    <property type="entry name" value="Response_reg"/>
    <property type="match status" value="1"/>
</dbReference>
<gene>
    <name evidence="10" type="ORF">K5I29_12180</name>
</gene>
<evidence type="ECO:0000313" key="10">
    <source>
        <dbReference type="EMBL" id="UYW01195.1"/>
    </source>
</evidence>
<dbReference type="EC" id="2.7.13.3" evidence="2"/>
<dbReference type="SUPFAM" id="SSF52172">
    <property type="entry name" value="CheY-like"/>
    <property type="match status" value="1"/>
</dbReference>
<dbReference type="InterPro" id="IPR036890">
    <property type="entry name" value="HATPase_C_sf"/>
</dbReference>
<feature type="modified residue" description="4-aspartylphosphate" evidence="6">
    <location>
        <position position="401"/>
    </location>
</feature>
<keyword evidence="5" id="KW-0418">Kinase</keyword>
<dbReference type="InterPro" id="IPR003594">
    <property type="entry name" value="HATPase_dom"/>
</dbReference>